<dbReference type="RefSeq" id="WP_147158789.1">
    <property type="nucleotide sequence ID" value="NZ_BJYR01000009.1"/>
</dbReference>
<dbReference type="EMBL" id="BJYR01000009">
    <property type="protein sequence ID" value="GEN99427.1"/>
    <property type="molecule type" value="Genomic_DNA"/>
</dbReference>
<proteinExistence type="predicted"/>
<dbReference type="InterPro" id="IPR009875">
    <property type="entry name" value="PilZ_domain"/>
</dbReference>
<comment type="caution">
    <text evidence="2">The sequence shown here is derived from an EMBL/GenBank/DDBJ whole genome shotgun (WGS) entry which is preliminary data.</text>
</comment>
<organism evidence="2 3">
    <name type="scientific">Novosphingobium sediminis</name>
    <dbReference type="NCBI Taxonomy" id="707214"/>
    <lineage>
        <taxon>Bacteria</taxon>
        <taxon>Pseudomonadati</taxon>
        <taxon>Pseudomonadota</taxon>
        <taxon>Alphaproteobacteria</taxon>
        <taxon>Sphingomonadales</taxon>
        <taxon>Sphingomonadaceae</taxon>
        <taxon>Novosphingobium</taxon>
    </lineage>
</organism>
<sequence>MGAPPGSELRSAPRYALLIRTAKIIADGREFLCIIRDASVSGLKIRLFSPLPHARDLAVELMTGDRYPVELVWQADDYAGLRFPQEIDVERLLDESRGAFPKRQIRLQIVLSGVLHSGGEAIPVSFHNLSQQGACIDSEKWLLMNELVRLETGVTQPLYAKVRWRSHPRYGLIFEHTFRLEELARISAPLQFAEALEEHARSRGDQPSAGEA</sequence>
<accession>A0A512AI96</accession>
<keyword evidence="3" id="KW-1185">Reference proteome</keyword>
<evidence type="ECO:0000259" key="1">
    <source>
        <dbReference type="Pfam" id="PF07238"/>
    </source>
</evidence>
<dbReference type="AlphaFoldDB" id="A0A512AI96"/>
<evidence type="ECO:0000313" key="2">
    <source>
        <dbReference type="EMBL" id="GEN99427.1"/>
    </source>
</evidence>
<feature type="domain" description="PilZ" evidence="1">
    <location>
        <begin position="104"/>
        <end position="182"/>
    </location>
</feature>
<dbReference type="Pfam" id="PF07238">
    <property type="entry name" value="PilZ"/>
    <property type="match status" value="2"/>
</dbReference>
<reference evidence="2 3" key="1">
    <citation type="submission" date="2019-07" db="EMBL/GenBank/DDBJ databases">
        <title>Whole genome shotgun sequence of Novosphingobium sediminis NBRC 106119.</title>
        <authorList>
            <person name="Hosoyama A."/>
            <person name="Uohara A."/>
            <person name="Ohji S."/>
            <person name="Ichikawa N."/>
        </authorList>
    </citation>
    <scope>NUCLEOTIDE SEQUENCE [LARGE SCALE GENOMIC DNA]</scope>
    <source>
        <strain evidence="2 3">NBRC 106119</strain>
    </source>
</reference>
<dbReference type="GO" id="GO:0035438">
    <property type="term" value="F:cyclic-di-GMP binding"/>
    <property type="evidence" value="ECO:0007669"/>
    <property type="project" value="InterPro"/>
</dbReference>
<evidence type="ECO:0000313" key="3">
    <source>
        <dbReference type="Proteomes" id="UP000321464"/>
    </source>
</evidence>
<protein>
    <recommendedName>
        <fullName evidence="1">PilZ domain-containing protein</fullName>
    </recommendedName>
</protein>
<gene>
    <name evidence="2" type="ORF">NSE01_12600</name>
</gene>
<dbReference type="SUPFAM" id="SSF141371">
    <property type="entry name" value="PilZ domain-like"/>
    <property type="match status" value="2"/>
</dbReference>
<dbReference type="OrthoDB" id="7929489at2"/>
<dbReference type="Proteomes" id="UP000321464">
    <property type="component" value="Unassembled WGS sequence"/>
</dbReference>
<name>A0A512AI96_9SPHN</name>
<feature type="domain" description="PilZ" evidence="1">
    <location>
        <begin position="9"/>
        <end position="90"/>
    </location>
</feature>